<sequence>MRTTLDLPDPLYRRLKLQAAREGKTLRELVIRYLEEGLRRGGSPGPRPLPQVPEAGRRIPVRTHEELWALLEDEGGPAGP</sequence>
<gene>
    <name evidence="2" type="ORF">AV541_10910</name>
</gene>
<protein>
    <recommendedName>
        <fullName evidence="4">Antitoxin</fullName>
    </recommendedName>
</protein>
<feature type="region of interest" description="Disordered" evidence="1">
    <location>
        <begin position="39"/>
        <end position="58"/>
    </location>
</feature>
<evidence type="ECO:0000256" key="1">
    <source>
        <dbReference type="SAM" id="MobiDB-lite"/>
    </source>
</evidence>
<evidence type="ECO:0008006" key="4">
    <source>
        <dbReference type="Google" id="ProtNLM"/>
    </source>
</evidence>
<dbReference type="Proteomes" id="UP000061630">
    <property type="component" value="Plasmid pTP143"/>
</dbReference>
<dbReference type="GO" id="GO:0006355">
    <property type="term" value="P:regulation of DNA-templated transcription"/>
    <property type="evidence" value="ECO:0007669"/>
    <property type="project" value="InterPro"/>
</dbReference>
<evidence type="ECO:0000313" key="3">
    <source>
        <dbReference type="Proteomes" id="UP000061630"/>
    </source>
</evidence>
<dbReference type="EMBL" id="CP014142">
    <property type="protein sequence ID" value="AMA76394.1"/>
    <property type="molecule type" value="Genomic_DNA"/>
</dbReference>
<dbReference type="KEGG" id="tpar:AV541_10910"/>
<keyword evidence="2" id="KW-0614">Plasmid</keyword>
<name>A0A0X8D9I0_9DEIN</name>
<proteinExistence type="predicted"/>
<organism evidence="2 3">
    <name type="scientific">Thermus parvatiensis</name>
    <dbReference type="NCBI Taxonomy" id="456163"/>
    <lineage>
        <taxon>Bacteria</taxon>
        <taxon>Thermotogati</taxon>
        <taxon>Deinococcota</taxon>
        <taxon>Deinococci</taxon>
        <taxon>Thermales</taxon>
        <taxon>Thermaceae</taxon>
        <taxon>Thermus</taxon>
    </lineage>
</organism>
<dbReference type="AlphaFoldDB" id="A0A0X8D9I0"/>
<evidence type="ECO:0000313" key="2">
    <source>
        <dbReference type="EMBL" id="AMA76394.1"/>
    </source>
</evidence>
<accession>A0A0X8D9I0</accession>
<dbReference type="RefSeq" id="WP_014630601.1">
    <property type="nucleotide sequence ID" value="NZ_CP014142.1"/>
</dbReference>
<dbReference type="SUPFAM" id="SSF47598">
    <property type="entry name" value="Ribbon-helix-helix"/>
    <property type="match status" value="1"/>
</dbReference>
<geneLocation type="plasmid" evidence="2 3">
    <name>pTP143</name>
</geneLocation>
<reference evidence="2 3" key="1">
    <citation type="submission" date="2016-01" db="EMBL/GenBank/DDBJ databases">
        <title>Genome sequence of Thermus parvatiensis, a thermophile isolated from a hot water spring.</title>
        <authorList>
            <person name="Tripathi C."/>
            <person name="Lal R."/>
        </authorList>
    </citation>
    <scope>NUCLEOTIDE SEQUENCE [LARGE SCALE GENOMIC DNA]</scope>
    <source>
        <strain evidence="2 3">RL</strain>
        <plasmid evidence="2 3">pTP143</plasmid>
    </source>
</reference>
<dbReference type="InterPro" id="IPR010985">
    <property type="entry name" value="Ribbon_hlx_hlx"/>
</dbReference>